<name>A0A1I2EMH2_9BACI</name>
<feature type="domain" description="Amphi-Trp" evidence="1">
    <location>
        <begin position="9"/>
        <end position="82"/>
    </location>
</feature>
<evidence type="ECO:0000313" key="3">
    <source>
        <dbReference type="Proteomes" id="UP000199516"/>
    </source>
</evidence>
<keyword evidence="3" id="KW-1185">Reference proteome</keyword>
<evidence type="ECO:0000259" key="1">
    <source>
        <dbReference type="Pfam" id="PF20068"/>
    </source>
</evidence>
<evidence type="ECO:0000313" key="2">
    <source>
        <dbReference type="EMBL" id="SFE93807.1"/>
    </source>
</evidence>
<dbReference type="EMBL" id="FONT01000006">
    <property type="protein sequence ID" value="SFE93807.1"/>
    <property type="molecule type" value="Genomic_DNA"/>
</dbReference>
<gene>
    <name evidence="2" type="ORF">SAMN05192532_10699</name>
</gene>
<dbReference type="Proteomes" id="UP000199516">
    <property type="component" value="Unassembled WGS sequence"/>
</dbReference>
<dbReference type="AlphaFoldDB" id="A0A1I2EMH2"/>
<dbReference type="RefSeq" id="WP_177194824.1">
    <property type="nucleotide sequence ID" value="NZ_FONT01000006.1"/>
</dbReference>
<protein>
    <submittedName>
        <fullName evidence="2">Amphi-Trp domain-containing protein</fullName>
    </submittedName>
</protein>
<sequence length="83" mass="9654">MFGQERLGKDVRFEDEEELRLKDAAEKLETLASMLRSKGECRVANQEGETTITPAENVQLQIEYIKQGKEYQTAFILSWKEKE</sequence>
<dbReference type="InterPro" id="IPR027598">
    <property type="entry name" value="Amphi-Trp_dom"/>
</dbReference>
<dbReference type="NCBIfam" id="TIGR04354">
    <property type="entry name" value="amphi-Trp"/>
    <property type="match status" value="1"/>
</dbReference>
<proteinExistence type="predicted"/>
<organism evidence="2 3">
    <name type="scientific">Alteribacillus iranensis</name>
    <dbReference type="NCBI Taxonomy" id="930128"/>
    <lineage>
        <taxon>Bacteria</taxon>
        <taxon>Bacillati</taxon>
        <taxon>Bacillota</taxon>
        <taxon>Bacilli</taxon>
        <taxon>Bacillales</taxon>
        <taxon>Bacillaceae</taxon>
        <taxon>Alteribacillus</taxon>
    </lineage>
</organism>
<dbReference type="Pfam" id="PF20068">
    <property type="entry name" value="Amphi-Trp"/>
    <property type="match status" value="1"/>
</dbReference>
<reference evidence="2 3" key="1">
    <citation type="submission" date="2016-10" db="EMBL/GenBank/DDBJ databases">
        <authorList>
            <person name="de Groot N.N."/>
        </authorList>
    </citation>
    <scope>NUCLEOTIDE SEQUENCE [LARGE SCALE GENOMIC DNA]</scope>
    <source>
        <strain evidence="2 3">DSM 23995</strain>
    </source>
</reference>
<accession>A0A1I2EMH2</accession>